<protein>
    <recommendedName>
        <fullName evidence="5">Lipoprotein</fullName>
    </recommendedName>
</protein>
<evidence type="ECO:0000313" key="3">
    <source>
        <dbReference type="EMBL" id="NMM93677.1"/>
    </source>
</evidence>
<keyword evidence="2" id="KW-0472">Membrane</keyword>
<evidence type="ECO:0000256" key="2">
    <source>
        <dbReference type="SAM" id="Phobius"/>
    </source>
</evidence>
<feature type="compositionally biased region" description="Low complexity" evidence="1">
    <location>
        <begin position="37"/>
        <end position="56"/>
    </location>
</feature>
<accession>A0A7Y0HT28</accession>
<dbReference type="AlphaFoldDB" id="A0A7Y0HT28"/>
<keyword evidence="2" id="KW-1133">Transmembrane helix</keyword>
<dbReference type="PROSITE" id="PS51257">
    <property type="entry name" value="PROKAR_LIPOPROTEIN"/>
    <property type="match status" value="1"/>
</dbReference>
<dbReference type="EMBL" id="JAAIII010000002">
    <property type="protein sequence ID" value="NMM93677.1"/>
    <property type="molecule type" value="Genomic_DNA"/>
</dbReference>
<keyword evidence="4" id="KW-1185">Reference proteome</keyword>
<sequence length="184" mass="20102">MSHRQFRTIAAVIVAVSMGIIGFAGCGLRSDNSSATSDGRSSVVDSQSDDSQQQHSFTDKEGIQKEYQQSLAQLQFPEGFTPPETMNEQLLQADSYEKGFGDSAVSFVWVCAWEQDWLDHYATDEQAAAVALEQLGKAKDMPFMQGARVDDNTREYMQTNLDKAALGDASGIQQDVDANCTAAQ</sequence>
<keyword evidence="2" id="KW-0812">Transmembrane</keyword>
<feature type="region of interest" description="Disordered" evidence="1">
    <location>
        <begin position="34"/>
        <end position="59"/>
    </location>
</feature>
<reference evidence="3 4" key="1">
    <citation type="submission" date="2020-02" db="EMBL/GenBank/DDBJ databases">
        <title>Characterization of phylogenetic diversity of novel bifidobacterial species isolated in Czech ZOOs.</title>
        <authorList>
            <person name="Lugli G.A."/>
            <person name="Vera N.B."/>
            <person name="Ventura M."/>
        </authorList>
    </citation>
    <scope>NUCLEOTIDE SEQUENCE [LARGE SCALE GENOMIC DNA]</scope>
    <source>
        <strain evidence="3 4">DSM 109957</strain>
    </source>
</reference>
<dbReference type="RefSeq" id="WP_169171716.1">
    <property type="nucleotide sequence ID" value="NZ_JAAIII010000002.1"/>
</dbReference>
<dbReference type="Proteomes" id="UP000532194">
    <property type="component" value="Unassembled WGS sequence"/>
</dbReference>
<evidence type="ECO:0000313" key="4">
    <source>
        <dbReference type="Proteomes" id="UP000532194"/>
    </source>
</evidence>
<gene>
    <name evidence="3" type="ORF">G1C95_0862</name>
</gene>
<organism evidence="3 4">
    <name type="scientific">Bifidobacterium oedipodis</name>
    <dbReference type="NCBI Taxonomy" id="2675322"/>
    <lineage>
        <taxon>Bacteria</taxon>
        <taxon>Bacillati</taxon>
        <taxon>Actinomycetota</taxon>
        <taxon>Actinomycetes</taxon>
        <taxon>Bifidobacteriales</taxon>
        <taxon>Bifidobacteriaceae</taxon>
        <taxon>Bifidobacterium</taxon>
    </lineage>
</organism>
<evidence type="ECO:0000256" key="1">
    <source>
        <dbReference type="SAM" id="MobiDB-lite"/>
    </source>
</evidence>
<name>A0A7Y0HT28_9BIFI</name>
<comment type="caution">
    <text evidence="3">The sequence shown here is derived from an EMBL/GenBank/DDBJ whole genome shotgun (WGS) entry which is preliminary data.</text>
</comment>
<feature type="transmembrane region" description="Helical" evidence="2">
    <location>
        <begin position="6"/>
        <end position="28"/>
    </location>
</feature>
<evidence type="ECO:0008006" key="5">
    <source>
        <dbReference type="Google" id="ProtNLM"/>
    </source>
</evidence>
<proteinExistence type="predicted"/>